<keyword evidence="3" id="KW-1185">Reference proteome</keyword>
<organism evidence="2 3">
    <name type="scientific">Virgisporangium aurantiacum</name>
    <dbReference type="NCBI Taxonomy" id="175570"/>
    <lineage>
        <taxon>Bacteria</taxon>
        <taxon>Bacillati</taxon>
        <taxon>Actinomycetota</taxon>
        <taxon>Actinomycetes</taxon>
        <taxon>Micromonosporales</taxon>
        <taxon>Micromonosporaceae</taxon>
        <taxon>Virgisporangium</taxon>
    </lineage>
</organism>
<dbReference type="InterPro" id="IPR059226">
    <property type="entry name" value="Choice_anch_Q_dom"/>
</dbReference>
<keyword evidence="1" id="KW-0732">Signal</keyword>
<dbReference type="RefSeq" id="WP_203996486.1">
    <property type="nucleotide sequence ID" value="NZ_BOPG01000030.1"/>
</dbReference>
<protein>
    <recommendedName>
        <fullName evidence="4">Right handed beta helix region</fullName>
    </recommendedName>
</protein>
<proteinExistence type="predicted"/>
<dbReference type="AlphaFoldDB" id="A0A8J3Z9E7"/>
<gene>
    <name evidence="2" type="ORF">Vau01_047940</name>
</gene>
<dbReference type="InterPro" id="IPR012334">
    <property type="entry name" value="Pectin_lyas_fold"/>
</dbReference>
<dbReference type="Proteomes" id="UP000612585">
    <property type="component" value="Unassembled WGS sequence"/>
</dbReference>
<name>A0A8J3Z9E7_9ACTN</name>
<sequence length="544" mass="52687">MKPIMRRVLAVPAVVLAAATVATVAAAPPAYASTVVVSTTADVVNAGDGLISLREAVNTANAAAGATTIQLSAATYQLSTCGADEDANANGDLDFVPAKVLTIDGNGATIQQTCRNRRIVQALGAGGGLIITDATLTGGSGSQGAAIAYNGGDVDLTGVTVSGNNAGTGRVIGSLGPDTGATLDIVDSTIGPNTGTGVHISFGTVTIVDSTISDNTERGVGLIDGALSASGSTISNNGAGGVSTTGQGNGVFTLTDTVVQDNGGTGVVCSNCGDLVVSGATITGNHPTGADNGGGIAVILDLDQPTDALSVSVTDSTVSGNARIGAGGGLAVTVSEDTGEAATTQITITRSTFSANTTTNTSAGADGRGGGISAKSGELRVDNSTITGNVASAGGGGVYTSTGDIYLRHATIAGNTATTGTNVATGEDLHAFASIVAGGLGGGIGCWIAGTTISTGYNFSGDASCVFIEGSGDVNNGGDPQLGALANNGGPTQTRLPAAAGPVAGLLPAAACNVFGTDQRGLARPQGTNCEPGAAEIIEGRRRR</sequence>
<evidence type="ECO:0000313" key="3">
    <source>
        <dbReference type="Proteomes" id="UP000612585"/>
    </source>
</evidence>
<evidence type="ECO:0000313" key="2">
    <source>
        <dbReference type="EMBL" id="GIJ57278.1"/>
    </source>
</evidence>
<dbReference type="EMBL" id="BOPG01000030">
    <property type="protein sequence ID" value="GIJ57278.1"/>
    <property type="molecule type" value="Genomic_DNA"/>
</dbReference>
<evidence type="ECO:0008006" key="4">
    <source>
        <dbReference type="Google" id="ProtNLM"/>
    </source>
</evidence>
<accession>A0A8J3Z9E7</accession>
<dbReference type="InterPro" id="IPR006626">
    <property type="entry name" value="PbH1"/>
</dbReference>
<dbReference type="InterPro" id="IPR011050">
    <property type="entry name" value="Pectin_lyase_fold/virulence"/>
</dbReference>
<dbReference type="SUPFAM" id="SSF51126">
    <property type="entry name" value="Pectin lyase-like"/>
    <property type="match status" value="1"/>
</dbReference>
<comment type="caution">
    <text evidence="2">The sequence shown here is derived from an EMBL/GenBank/DDBJ whole genome shotgun (WGS) entry which is preliminary data.</text>
</comment>
<feature type="signal peptide" evidence="1">
    <location>
        <begin position="1"/>
        <end position="32"/>
    </location>
</feature>
<feature type="chain" id="PRO_5035300274" description="Right handed beta helix region" evidence="1">
    <location>
        <begin position="33"/>
        <end position="544"/>
    </location>
</feature>
<dbReference type="NCBIfam" id="NF041518">
    <property type="entry name" value="choice_anch_Q"/>
    <property type="match status" value="1"/>
</dbReference>
<dbReference type="Gene3D" id="2.160.20.10">
    <property type="entry name" value="Single-stranded right-handed beta-helix, Pectin lyase-like"/>
    <property type="match status" value="1"/>
</dbReference>
<evidence type="ECO:0000256" key="1">
    <source>
        <dbReference type="SAM" id="SignalP"/>
    </source>
</evidence>
<dbReference type="SMART" id="SM00710">
    <property type="entry name" value="PbH1"/>
    <property type="match status" value="9"/>
</dbReference>
<reference evidence="2" key="1">
    <citation type="submission" date="2021-01" db="EMBL/GenBank/DDBJ databases">
        <title>Whole genome shotgun sequence of Virgisporangium aurantiacum NBRC 16421.</title>
        <authorList>
            <person name="Komaki H."/>
            <person name="Tamura T."/>
        </authorList>
    </citation>
    <scope>NUCLEOTIDE SEQUENCE</scope>
    <source>
        <strain evidence="2">NBRC 16421</strain>
    </source>
</reference>